<name>A0A212IU85_9FIRM</name>
<dbReference type="AlphaFoldDB" id="A0A212IU85"/>
<organism evidence="3">
    <name type="scientific">uncultured Eubacteriales bacterium</name>
    <dbReference type="NCBI Taxonomy" id="172733"/>
    <lineage>
        <taxon>Bacteria</taxon>
        <taxon>Bacillati</taxon>
        <taxon>Bacillota</taxon>
        <taxon>Clostridia</taxon>
        <taxon>Eubacteriales</taxon>
        <taxon>environmental samples</taxon>
    </lineage>
</organism>
<dbReference type="NCBIfam" id="TIGR00762">
    <property type="entry name" value="DegV"/>
    <property type="match status" value="1"/>
</dbReference>
<dbReference type="EMBL" id="FLUN01000001">
    <property type="protein sequence ID" value="SBV90709.1"/>
    <property type="molecule type" value="Genomic_DNA"/>
</dbReference>
<dbReference type="Gene3D" id="3.40.50.10440">
    <property type="entry name" value="Dihydroxyacetone kinase, domain 1"/>
    <property type="match status" value="1"/>
</dbReference>
<dbReference type="SUPFAM" id="SSF82549">
    <property type="entry name" value="DAK1/DegV-like"/>
    <property type="match status" value="1"/>
</dbReference>
<dbReference type="PANTHER" id="PTHR33434:SF3">
    <property type="entry name" value="DEGV DOMAIN-CONTAINING PROTEIN YITS"/>
    <property type="match status" value="1"/>
</dbReference>
<dbReference type="GO" id="GO:0008289">
    <property type="term" value="F:lipid binding"/>
    <property type="evidence" value="ECO:0007669"/>
    <property type="project" value="UniProtKB-KW"/>
</dbReference>
<evidence type="ECO:0000313" key="3">
    <source>
        <dbReference type="EMBL" id="SBV90709.1"/>
    </source>
</evidence>
<dbReference type="PROSITE" id="PS51482">
    <property type="entry name" value="DEGV"/>
    <property type="match status" value="1"/>
</dbReference>
<evidence type="ECO:0008006" key="4">
    <source>
        <dbReference type="Google" id="ProtNLM"/>
    </source>
</evidence>
<dbReference type="InterPro" id="IPR050270">
    <property type="entry name" value="DegV_domain_contain"/>
</dbReference>
<dbReference type="Gene3D" id="2.20.28.50">
    <property type="entry name" value="degv family protein"/>
    <property type="match status" value="1"/>
</dbReference>
<dbReference type="Pfam" id="PF02645">
    <property type="entry name" value="DegV"/>
    <property type="match status" value="1"/>
</dbReference>
<evidence type="ECO:0000256" key="1">
    <source>
        <dbReference type="ARBA" id="ARBA00003238"/>
    </source>
</evidence>
<reference evidence="3" key="1">
    <citation type="submission" date="2016-04" db="EMBL/GenBank/DDBJ databases">
        <authorList>
            <person name="Evans L.H."/>
            <person name="Alamgir A."/>
            <person name="Owens N."/>
            <person name="Weber N.D."/>
            <person name="Virtaneva K."/>
            <person name="Barbian K."/>
            <person name="Babar A."/>
            <person name="Rosenke K."/>
        </authorList>
    </citation>
    <scope>NUCLEOTIDE SEQUENCE</scope>
    <source>
        <strain evidence="3">86</strain>
    </source>
</reference>
<gene>
    <name evidence="3" type="ORF">KL86CLO1_10022</name>
</gene>
<dbReference type="Gene3D" id="3.30.1180.10">
    <property type="match status" value="1"/>
</dbReference>
<accession>A0A212IU85</accession>
<protein>
    <recommendedName>
        <fullName evidence="4">DegV domain-containing protein SAV1425</fullName>
    </recommendedName>
</protein>
<keyword evidence="2" id="KW-0446">Lipid-binding</keyword>
<dbReference type="InterPro" id="IPR043168">
    <property type="entry name" value="DegV_C"/>
</dbReference>
<dbReference type="InterPro" id="IPR003797">
    <property type="entry name" value="DegV"/>
</dbReference>
<proteinExistence type="predicted"/>
<dbReference type="PANTHER" id="PTHR33434">
    <property type="entry name" value="DEGV DOMAIN-CONTAINING PROTEIN DR_1986-RELATED"/>
    <property type="match status" value="1"/>
</dbReference>
<comment type="function">
    <text evidence="1">May bind long-chain fatty acids, such as palmitate, and may play a role in lipid transport or fatty acid metabolism.</text>
</comment>
<sequence length="290" mass="31975">MSDYVILTDSSADLSAEMVKELDVRVLPLSFTLEGKTYHNYPDNRDIPQEEVYRKLRAGSMCTTAAVNIADYTRELEPILKEGKDVLMLVFSSGLSATYQSARAAAEELAEQYPERKIFAVDTLCASLGQGLLVWHVVQQKHAGKTIEEARDWAEANKLNLCHWFTVDDLHFLKRGGRVSAATAVVGTMLHIKPVLHVDDEGHLINMSKARGRTASLMALVDEMEKAAIDPANQTIFISHGDCLEEAQTVADEVKRRFGVKTVVINFVGPVIGAHSGPGTMALFFLGTKR</sequence>
<evidence type="ECO:0000256" key="2">
    <source>
        <dbReference type="ARBA" id="ARBA00023121"/>
    </source>
</evidence>